<accession>A0AAN8Z3Y1</accession>
<feature type="compositionally biased region" description="Basic and acidic residues" evidence="1">
    <location>
        <begin position="131"/>
        <end position="143"/>
    </location>
</feature>
<feature type="region of interest" description="Disordered" evidence="1">
    <location>
        <begin position="124"/>
        <end position="143"/>
    </location>
</feature>
<sequence>MNNDLVKEVDSLVSLTETRRIPETIHVNDNNLIFEIRGSVGDDYKSAVNEVSHRVNDFTERLSHLCFGDSVEFVCCMKRLVDCEERLTVLFPLMRRVLMERFWGKGDVAKRGRTEREIRKFPATGGLLKTSESRISSKEKQST</sequence>
<evidence type="ECO:0000313" key="3">
    <source>
        <dbReference type="Proteomes" id="UP001370490"/>
    </source>
</evidence>
<dbReference type="EMBL" id="JBAMMX010000017">
    <property type="protein sequence ID" value="KAK6923807.1"/>
    <property type="molecule type" value="Genomic_DNA"/>
</dbReference>
<dbReference type="AlphaFoldDB" id="A0AAN8Z3Y1"/>
<evidence type="ECO:0000256" key="1">
    <source>
        <dbReference type="SAM" id="MobiDB-lite"/>
    </source>
</evidence>
<dbReference type="Proteomes" id="UP001370490">
    <property type="component" value="Unassembled WGS sequence"/>
</dbReference>
<evidence type="ECO:0000313" key="2">
    <source>
        <dbReference type="EMBL" id="KAK6923807.1"/>
    </source>
</evidence>
<organism evidence="2 3">
    <name type="scientific">Dillenia turbinata</name>
    <dbReference type="NCBI Taxonomy" id="194707"/>
    <lineage>
        <taxon>Eukaryota</taxon>
        <taxon>Viridiplantae</taxon>
        <taxon>Streptophyta</taxon>
        <taxon>Embryophyta</taxon>
        <taxon>Tracheophyta</taxon>
        <taxon>Spermatophyta</taxon>
        <taxon>Magnoliopsida</taxon>
        <taxon>eudicotyledons</taxon>
        <taxon>Gunneridae</taxon>
        <taxon>Pentapetalae</taxon>
        <taxon>Dilleniales</taxon>
        <taxon>Dilleniaceae</taxon>
        <taxon>Dillenia</taxon>
    </lineage>
</organism>
<reference evidence="2 3" key="1">
    <citation type="submission" date="2023-12" db="EMBL/GenBank/DDBJ databases">
        <title>A high-quality genome assembly for Dillenia turbinata (Dilleniales).</title>
        <authorList>
            <person name="Chanderbali A."/>
        </authorList>
    </citation>
    <scope>NUCLEOTIDE SEQUENCE [LARGE SCALE GENOMIC DNA]</scope>
    <source>
        <strain evidence="2">LSX21</strain>
        <tissue evidence="2">Leaf</tissue>
    </source>
</reference>
<name>A0AAN8Z3Y1_9MAGN</name>
<keyword evidence="3" id="KW-1185">Reference proteome</keyword>
<comment type="caution">
    <text evidence="2">The sequence shown here is derived from an EMBL/GenBank/DDBJ whole genome shotgun (WGS) entry which is preliminary data.</text>
</comment>
<gene>
    <name evidence="2" type="ORF">RJ641_010007</name>
</gene>
<proteinExistence type="predicted"/>
<protein>
    <submittedName>
        <fullName evidence="2">Uncharacterized protein</fullName>
    </submittedName>
</protein>